<dbReference type="Pfam" id="PF01594">
    <property type="entry name" value="AI-2E_transport"/>
    <property type="match status" value="1"/>
</dbReference>
<dbReference type="KEGG" id="theu:HPC62_06110"/>
<keyword evidence="8" id="KW-1185">Reference proteome</keyword>
<evidence type="ECO:0000256" key="2">
    <source>
        <dbReference type="ARBA" id="ARBA00009773"/>
    </source>
</evidence>
<keyword evidence="4 6" id="KW-1133">Transmembrane helix</keyword>
<dbReference type="EMBL" id="CP053661">
    <property type="protein sequence ID" value="QKD81829.1"/>
    <property type="molecule type" value="Genomic_DNA"/>
</dbReference>
<accession>A0A6M8B3S7</accession>
<feature type="transmembrane region" description="Helical" evidence="6">
    <location>
        <begin position="209"/>
        <end position="231"/>
    </location>
</feature>
<feature type="transmembrane region" description="Helical" evidence="6">
    <location>
        <begin position="262"/>
        <end position="282"/>
    </location>
</feature>
<evidence type="ECO:0000256" key="4">
    <source>
        <dbReference type="ARBA" id="ARBA00022989"/>
    </source>
</evidence>
<dbReference type="GO" id="GO:0016020">
    <property type="term" value="C:membrane"/>
    <property type="evidence" value="ECO:0007669"/>
    <property type="project" value="UniProtKB-SubCell"/>
</dbReference>
<proteinExistence type="inferred from homology"/>
<evidence type="ECO:0000256" key="6">
    <source>
        <dbReference type="SAM" id="Phobius"/>
    </source>
</evidence>
<comment type="similarity">
    <text evidence="2">Belongs to the autoinducer-2 exporter (AI-2E) (TC 2.A.86) family.</text>
</comment>
<protein>
    <submittedName>
        <fullName evidence="7">AI-2E family transporter</fullName>
    </submittedName>
</protein>
<dbReference type="RefSeq" id="WP_172354217.1">
    <property type="nucleotide sequence ID" value="NZ_CP053661.1"/>
</dbReference>
<feature type="transmembrane region" description="Helical" evidence="6">
    <location>
        <begin position="151"/>
        <end position="177"/>
    </location>
</feature>
<evidence type="ECO:0000256" key="3">
    <source>
        <dbReference type="ARBA" id="ARBA00022692"/>
    </source>
</evidence>
<feature type="transmembrane region" description="Helical" evidence="6">
    <location>
        <begin position="37"/>
        <end position="56"/>
    </location>
</feature>
<evidence type="ECO:0000313" key="8">
    <source>
        <dbReference type="Proteomes" id="UP000505210"/>
    </source>
</evidence>
<dbReference type="PANTHER" id="PTHR21716:SF66">
    <property type="entry name" value="TRANSPORT PROTEIN SLL0063-RELATED"/>
    <property type="match status" value="1"/>
</dbReference>
<feature type="transmembrane region" description="Helical" evidence="6">
    <location>
        <begin position="237"/>
        <end position="255"/>
    </location>
</feature>
<gene>
    <name evidence="7" type="ORF">HPC62_06110</name>
</gene>
<evidence type="ECO:0000256" key="5">
    <source>
        <dbReference type="ARBA" id="ARBA00023136"/>
    </source>
</evidence>
<sequence length="348" mass="38083">MKWIDNLPRWVTWGLALPLVVLNGWALLVVMDYFRQLLTIFVGANLLAFVLSYAVRWLQRRGLSRDRAILLVLLATLFLLLVLAVTLIPILLDQINGLVTKLPAWIESGNQQFQDMQRWATARRLPVDLIDFVARLQEALVAQLQPLSSGVLGLGIGLAGSALDFVITIALTFYLLLHGETLWAGILRWLPGSQGEPLRRSLRQSFHNYFSGQAMLALVMGLSMITVFLLLQVPFGLLFGLAVGVMTLIPLGAPLSICLISFLVGLGSFWVGVKMLAVGIVVDQAIENAIAPRLLGRFTGLNPAWVIVALLIGARVAGVLGILMAVPTAGFVKSLLDLSQTEKPKELY</sequence>
<dbReference type="GO" id="GO:0055085">
    <property type="term" value="P:transmembrane transport"/>
    <property type="evidence" value="ECO:0007669"/>
    <property type="project" value="TreeGrafter"/>
</dbReference>
<comment type="subcellular location">
    <subcellularLocation>
        <location evidence="1">Membrane</location>
        <topology evidence="1">Multi-pass membrane protein</topology>
    </subcellularLocation>
</comment>
<dbReference type="InterPro" id="IPR002549">
    <property type="entry name" value="AI-2E-like"/>
</dbReference>
<feature type="transmembrane region" description="Helical" evidence="6">
    <location>
        <begin position="68"/>
        <end position="92"/>
    </location>
</feature>
<keyword evidence="3 6" id="KW-0812">Transmembrane</keyword>
<dbReference type="PANTHER" id="PTHR21716">
    <property type="entry name" value="TRANSMEMBRANE PROTEIN"/>
    <property type="match status" value="1"/>
</dbReference>
<organism evidence="7 8">
    <name type="scientific">Thermoleptolyngbya sichuanensis A183</name>
    <dbReference type="NCBI Taxonomy" id="2737172"/>
    <lineage>
        <taxon>Bacteria</taxon>
        <taxon>Bacillati</taxon>
        <taxon>Cyanobacteriota</taxon>
        <taxon>Cyanophyceae</taxon>
        <taxon>Oculatellales</taxon>
        <taxon>Oculatellaceae</taxon>
        <taxon>Thermoleptolyngbya</taxon>
        <taxon>Thermoleptolyngbya sichuanensis</taxon>
    </lineage>
</organism>
<evidence type="ECO:0000256" key="1">
    <source>
        <dbReference type="ARBA" id="ARBA00004141"/>
    </source>
</evidence>
<dbReference type="AlphaFoldDB" id="A0A6M8B3S7"/>
<feature type="transmembrane region" description="Helical" evidence="6">
    <location>
        <begin position="12"/>
        <end position="31"/>
    </location>
</feature>
<reference evidence="7 8" key="1">
    <citation type="submission" date="2020-05" db="EMBL/GenBank/DDBJ databases">
        <title>Complete genome sequence of of a novel Thermoleptolyngbya strain isolated from hot springs of Ganzi, Sichuan China.</title>
        <authorList>
            <person name="Tang J."/>
            <person name="Daroch M."/>
            <person name="Li L."/>
            <person name="Waleron K."/>
            <person name="Waleron M."/>
            <person name="Waleron M."/>
        </authorList>
    </citation>
    <scope>NUCLEOTIDE SEQUENCE [LARGE SCALE GENOMIC DNA]</scope>
    <source>
        <strain evidence="7 8">PKUAC-SCTA183</strain>
    </source>
</reference>
<dbReference type="Proteomes" id="UP000505210">
    <property type="component" value="Chromosome"/>
</dbReference>
<name>A0A6M8B3S7_9CYAN</name>
<keyword evidence="5 6" id="KW-0472">Membrane</keyword>
<feature type="transmembrane region" description="Helical" evidence="6">
    <location>
        <begin position="302"/>
        <end position="326"/>
    </location>
</feature>
<evidence type="ECO:0000313" key="7">
    <source>
        <dbReference type="EMBL" id="QKD81829.1"/>
    </source>
</evidence>